<feature type="region of interest" description="Disordered" evidence="5">
    <location>
        <begin position="14"/>
        <end position="35"/>
    </location>
</feature>
<dbReference type="Gene3D" id="3.30.50.10">
    <property type="entry name" value="Erythroid Transcription Factor GATA-1, subunit A"/>
    <property type="match status" value="1"/>
</dbReference>
<dbReference type="InterPro" id="IPR051140">
    <property type="entry name" value="GATA_TF"/>
</dbReference>
<dbReference type="InParanoid" id="A0A067QCA4"/>
<feature type="domain" description="GATA-type" evidence="7">
    <location>
        <begin position="318"/>
        <end position="345"/>
    </location>
</feature>
<evidence type="ECO:0000313" key="9">
    <source>
        <dbReference type="Proteomes" id="UP000027265"/>
    </source>
</evidence>
<evidence type="ECO:0000256" key="3">
    <source>
        <dbReference type="ARBA" id="ARBA00022833"/>
    </source>
</evidence>
<accession>A0A067QCA4</accession>
<keyword evidence="2 4" id="KW-0863">Zinc-finger</keyword>
<dbReference type="SUPFAM" id="SSF55785">
    <property type="entry name" value="PYP-like sensor domain (PAS domain)"/>
    <property type="match status" value="1"/>
</dbReference>
<protein>
    <recommendedName>
        <fullName evidence="10">GATA-type domain-containing protein</fullName>
    </recommendedName>
</protein>
<dbReference type="PROSITE" id="PS50112">
    <property type="entry name" value="PAS"/>
    <property type="match status" value="1"/>
</dbReference>
<dbReference type="CDD" id="cd00130">
    <property type="entry name" value="PAS"/>
    <property type="match status" value="1"/>
</dbReference>
<feature type="region of interest" description="Disordered" evidence="5">
    <location>
        <begin position="350"/>
        <end position="376"/>
    </location>
</feature>
<keyword evidence="3" id="KW-0862">Zinc</keyword>
<evidence type="ECO:0000256" key="4">
    <source>
        <dbReference type="PROSITE-ProRule" id="PRU00094"/>
    </source>
</evidence>
<sequence length="376" mass="41284">MATAVVQVAPGIEPSMSGSASSSSNAVAGPSNQLQSAQKQPVFEFTRRKRWADLLVTELTEAIIFVLSPSCKVWFCGNAVTELLGWRDDELVDTDLTELMNVDDRGNFVRAFNTSLHSRQDLLSYVRLKYKSEPRHDSRDYNTAPKEVLFEMKGYSHFVPEEDGCQCFFAMARPYPSRNTAMLNTFLELKMENERLQQRLRELRARSAQNYALGTPSSSSTSGYPGYSIPMPVSVPISSQSATQPYYALPGSRGVGGYDDLIPSPVQGNFDPSARTGYRGMYGSNPIAVPANVEEDVGEDGSKKKKAKKSHIGEQYVCVTCGRTDSPEWRKGPMGPKTLCNACGLRWAKQQRKTDGDPADGGGEGSQGQIVGHSYS</sequence>
<dbReference type="GO" id="GO:0043565">
    <property type="term" value="F:sequence-specific DNA binding"/>
    <property type="evidence" value="ECO:0007669"/>
    <property type="project" value="InterPro"/>
</dbReference>
<dbReference type="SMART" id="SM00401">
    <property type="entry name" value="ZnF_GATA"/>
    <property type="match status" value="1"/>
</dbReference>
<evidence type="ECO:0000256" key="1">
    <source>
        <dbReference type="ARBA" id="ARBA00022723"/>
    </source>
</evidence>
<evidence type="ECO:0000259" key="7">
    <source>
        <dbReference type="PROSITE" id="PS50114"/>
    </source>
</evidence>
<dbReference type="OrthoDB" id="2162994at2759"/>
<dbReference type="EMBL" id="KL197713">
    <property type="protein sequence ID" value="KDQ61132.1"/>
    <property type="molecule type" value="Genomic_DNA"/>
</dbReference>
<feature type="domain" description="PAS" evidence="6">
    <location>
        <begin position="64"/>
        <end position="119"/>
    </location>
</feature>
<dbReference type="GO" id="GO:0006355">
    <property type="term" value="P:regulation of DNA-templated transcription"/>
    <property type="evidence" value="ECO:0007669"/>
    <property type="project" value="InterPro"/>
</dbReference>
<dbReference type="PROSITE" id="PS50114">
    <property type="entry name" value="GATA_ZN_FINGER_2"/>
    <property type="match status" value="1"/>
</dbReference>
<dbReference type="HOGENOM" id="CLU_024414_1_1_1"/>
<dbReference type="InterPro" id="IPR000679">
    <property type="entry name" value="Znf_GATA"/>
</dbReference>
<dbReference type="GO" id="GO:0008270">
    <property type="term" value="F:zinc ion binding"/>
    <property type="evidence" value="ECO:0007669"/>
    <property type="project" value="UniProtKB-KW"/>
</dbReference>
<keyword evidence="9" id="KW-1185">Reference proteome</keyword>
<reference evidence="9" key="1">
    <citation type="journal article" date="2014" name="Proc. Natl. Acad. Sci. U.S.A.">
        <title>Extensive sampling of basidiomycete genomes demonstrates inadequacy of the white-rot/brown-rot paradigm for wood decay fungi.</title>
        <authorList>
            <person name="Riley R."/>
            <person name="Salamov A.A."/>
            <person name="Brown D.W."/>
            <person name="Nagy L.G."/>
            <person name="Floudas D."/>
            <person name="Held B.W."/>
            <person name="Levasseur A."/>
            <person name="Lombard V."/>
            <person name="Morin E."/>
            <person name="Otillar R."/>
            <person name="Lindquist E.A."/>
            <person name="Sun H."/>
            <person name="LaButti K.M."/>
            <person name="Schmutz J."/>
            <person name="Jabbour D."/>
            <person name="Luo H."/>
            <person name="Baker S.E."/>
            <person name="Pisabarro A.G."/>
            <person name="Walton J.D."/>
            <person name="Blanchette R.A."/>
            <person name="Henrissat B."/>
            <person name="Martin F."/>
            <person name="Cullen D."/>
            <person name="Hibbett D.S."/>
            <person name="Grigoriev I.V."/>
        </authorList>
    </citation>
    <scope>NUCLEOTIDE SEQUENCE [LARGE SCALE GENOMIC DNA]</scope>
    <source>
        <strain evidence="9">MUCL 33604</strain>
    </source>
</reference>
<evidence type="ECO:0000256" key="5">
    <source>
        <dbReference type="SAM" id="MobiDB-lite"/>
    </source>
</evidence>
<dbReference type="PROSITE" id="PS00344">
    <property type="entry name" value="GATA_ZN_FINGER_1"/>
    <property type="match status" value="1"/>
</dbReference>
<dbReference type="PANTHER" id="PTHR45658">
    <property type="entry name" value="GATA TRANSCRIPTION FACTOR"/>
    <property type="match status" value="1"/>
</dbReference>
<dbReference type="CDD" id="cd00202">
    <property type="entry name" value="ZnF_GATA"/>
    <property type="match status" value="1"/>
</dbReference>
<dbReference type="InterPro" id="IPR013088">
    <property type="entry name" value="Znf_NHR/GATA"/>
</dbReference>
<dbReference type="InterPro" id="IPR000014">
    <property type="entry name" value="PAS"/>
</dbReference>
<feature type="compositionally biased region" description="Low complexity" evidence="5">
    <location>
        <begin position="14"/>
        <end position="32"/>
    </location>
</feature>
<proteinExistence type="predicted"/>
<gene>
    <name evidence="8" type="ORF">JAAARDRAFT_32137</name>
</gene>
<keyword evidence="1" id="KW-0479">Metal-binding</keyword>
<name>A0A067QCA4_9AGAM</name>
<feature type="compositionally biased region" description="Low complexity" evidence="5">
    <location>
        <begin position="367"/>
        <end position="376"/>
    </location>
</feature>
<dbReference type="PANTHER" id="PTHR45658:SF18">
    <property type="entry name" value="PROTEIN GAT2"/>
    <property type="match status" value="1"/>
</dbReference>
<evidence type="ECO:0008006" key="10">
    <source>
        <dbReference type="Google" id="ProtNLM"/>
    </source>
</evidence>
<dbReference type="Gene3D" id="3.30.450.20">
    <property type="entry name" value="PAS domain"/>
    <property type="match status" value="1"/>
</dbReference>
<evidence type="ECO:0000313" key="8">
    <source>
        <dbReference type="EMBL" id="KDQ61132.1"/>
    </source>
</evidence>
<dbReference type="InterPro" id="IPR035965">
    <property type="entry name" value="PAS-like_dom_sf"/>
</dbReference>
<organism evidence="8 9">
    <name type="scientific">Jaapia argillacea MUCL 33604</name>
    <dbReference type="NCBI Taxonomy" id="933084"/>
    <lineage>
        <taxon>Eukaryota</taxon>
        <taxon>Fungi</taxon>
        <taxon>Dikarya</taxon>
        <taxon>Basidiomycota</taxon>
        <taxon>Agaricomycotina</taxon>
        <taxon>Agaricomycetes</taxon>
        <taxon>Agaricomycetidae</taxon>
        <taxon>Jaapiales</taxon>
        <taxon>Jaapiaceae</taxon>
        <taxon>Jaapia</taxon>
    </lineage>
</organism>
<dbReference type="Pfam" id="PF00320">
    <property type="entry name" value="GATA"/>
    <property type="match status" value="1"/>
</dbReference>
<dbReference type="SUPFAM" id="SSF57716">
    <property type="entry name" value="Glucocorticoid receptor-like (DNA-binding domain)"/>
    <property type="match status" value="1"/>
</dbReference>
<evidence type="ECO:0000259" key="6">
    <source>
        <dbReference type="PROSITE" id="PS50112"/>
    </source>
</evidence>
<dbReference type="STRING" id="933084.A0A067QCA4"/>
<evidence type="ECO:0000256" key="2">
    <source>
        <dbReference type="ARBA" id="ARBA00022771"/>
    </source>
</evidence>
<dbReference type="Proteomes" id="UP000027265">
    <property type="component" value="Unassembled WGS sequence"/>
</dbReference>
<dbReference type="AlphaFoldDB" id="A0A067QCA4"/>